<dbReference type="VEuPathDB" id="VectorBase:BGLAX_047158"/>
<dbReference type="GO" id="GO:0051287">
    <property type="term" value="F:NAD binding"/>
    <property type="evidence" value="ECO:0007669"/>
    <property type="project" value="TreeGrafter"/>
</dbReference>
<dbReference type="EnsemblMetazoa" id="BGLB020118-RA">
    <property type="protein sequence ID" value="BGLB020118-PA"/>
    <property type="gene ID" value="BGLB020118"/>
</dbReference>
<dbReference type="InterPro" id="IPR015797">
    <property type="entry name" value="NUDIX_hydrolase-like_dom_sf"/>
</dbReference>
<dbReference type="PROSITE" id="PS51462">
    <property type="entry name" value="NUDIX"/>
    <property type="match status" value="1"/>
</dbReference>
<evidence type="ECO:0000256" key="3">
    <source>
        <dbReference type="ARBA" id="ARBA00004496"/>
    </source>
</evidence>
<comment type="function">
    <text evidence="9">May contribute to the regulation of cell proliferation.</text>
</comment>
<gene>
    <name evidence="12" type="primary">106069350</name>
</gene>
<keyword evidence="5" id="KW-0963">Cytoplasm</keyword>
<evidence type="ECO:0000256" key="2">
    <source>
        <dbReference type="ARBA" id="ARBA00004173"/>
    </source>
</evidence>
<keyword evidence="8" id="KW-0539">Nucleus</keyword>
<evidence type="ECO:0000256" key="1">
    <source>
        <dbReference type="ARBA" id="ARBA00004123"/>
    </source>
</evidence>
<dbReference type="Pfam" id="PF00293">
    <property type="entry name" value="NUDIX"/>
    <property type="match status" value="1"/>
</dbReference>
<sequence>MTRNLLNCNMSQTFGSVGCLKLSCRFILCTGTNINIGGKLAAKHYTIRSNNFLFDTVVCDNGYSANKAIHVRHSLIQKRLFFYSTLCTKEAILSGETDRYNGVWVDMTKNSLSEDDLTKVLLASLEAWKKDKIKAVWLQVPLSRGTVFSVSSKFGFQFHHAEGEKALLYLWMNTQQESRIPIFATHQVGVSGMAVRDDTKEVLVVKDKNRPFQLWKFPGGLSDLGEDIAATAEREVFEETGVKTEYQSVLAFRQQHKPPGAFGRSDLYVICRLKPLTYELNPCQEEIESCRWMSLEELKSEVQATSLTHIMAELVLYGLRHGFQQVDITSYQMASIYKGLKFHIFHRPFGS</sequence>
<evidence type="ECO:0000256" key="6">
    <source>
        <dbReference type="ARBA" id="ARBA00022801"/>
    </source>
</evidence>
<dbReference type="STRING" id="6526.A0A2C9KIL1"/>
<evidence type="ECO:0000256" key="8">
    <source>
        <dbReference type="ARBA" id="ARBA00023242"/>
    </source>
</evidence>
<dbReference type="CDD" id="cd04670">
    <property type="entry name" value="NUDIX_ASFGF2_Nudt6"/>
    <property type="match status" value="1"/>
</dbReference>
<dbReference type="Proteomes" id="UP000076420">
    <property type="component" value="Unassembled WGS sequence"/>
</dbReference>
<accession>A0A2C9KIL1</accession>
<evidence type="ECO:0000313" key="13">
    <source>
        <dbReference type="Proteomes" id="UP000076420"/>
    </source>
</evidence>
<proteinExistence type="inferred from homology"/>
<evidence type="ECO:0000256" key="9">
    <source>
        <dbReference type="ARBA" id="ARBA00057091"/>
    </source>
</evidence>
<name>A0A2C9KIL1_BIOGL</name>
<reference evidence="12" key="1">
    <citation type="submission" date="2020-05" db="UniProtKB">
        <authorList>
            <consortium name="EnsemblMetazoa"/>
        </authorList>
    </citation>
    <scope>IDENTIFICATION</scope>
    <source>
        <strain evidence="12">BB02</strain>
    </source>
</reference>
<dbReference type="AlphaFoldDB" id="A0A2C9KIL1"/>
<protein>
    <recommendedName>
        <fullName evidence="10">Nucleoside diphosphate-linked moiety X motif 6</fullName>
    </recommendedName>
</protein>
<evidence type="ECO:0000256" key="4">
    <source>
        <dbReference type="ARBA" id="ARBA00005582"/>
    </source>
</evidence>
<dbReference type="Gene3D" id="3.90.79.10">
    <property type="entry name" value="Nucleoside Triphosphate Pyrophosphohydrolase"/>
    <property type="match status" value="1"/>
</dbReference>
<evidence type="ECO:0000259" key="11">
    <source>
        <dbReference type="PROSITE" id="PS51462"/>
    </source>
</evidence>
<dbReference type="GO" id="GO:0047631">
    <property type="term" value="F:ADP-ribose diphosphatase activity"/>
    <property type="evidence" value="ECO:0007669"/>
    <property type="project" value="TreeGrafter"/>
</dbReference>
<dbReference type="Pfam" id="PF18290">
    <property type="entry name" value="Nudix_hydro"/>
    <property type="match status" value="1"/>
</dbReference>
<dbReference type="GO" id="GO:0005634">
    <property type="term" value="C:nucleus"/>
    <property type="evidence" value="ECO:0007669"/>
    <property type="project" value="UniProtKB-SubCell"/>
</dbReference>
<dbReference type="RefSeq" id="XP_013084446.2">
    <property type="nucleotide sequence ID" value="XM_013228992.2"/>
</dbReference>
<dbReference type="PANTHER" id="PTHR13994:SF46">
    <property type="entry name" value="NUCLEOSIDE DIPHOSPHATE-LINKED MOIETY X MOTIF 6"/>
    <property type="match status" value="1"/>
</dbReference>
<dbReference type="InterPro" id="IPR020084">
    <property type="entry name" value="NUDIX_hydrolase_CS"/>
</dbReference>
<dbReference type="GO" id="GO:0035529">
    <property type="term" value="F:NADH pyrophosphatase activity"/>
    <property type="evidence" value="ECO:0007669"/>
    <property type="project" value="TreeGrafter"/>
</dbReference>
<evidence type="ECO:0000256" key="7">
    <source>
        <dbReference type="ARBA" id="ARBA00023128"/>
    </source>
</evidence>
<keyword evidence="7" id="KW-0496">Mitochondrion</keyword>
<dbReference type="PRINTS" id="PR01356">
    <property type="entry name" value="GFGPROTEIN"/>
</dbReference>
<evidence type="ECO:0000256" key="10">
    <source>
        <dbReference type="ARBA" id="ARBA00068898"/>
    </source>
</evidence>
<dbReference type="InterPro" id="IPR040618">
    <property type="entry name" value="Pre-Nudix"/>
</dbReference>
<dbReference type="InterPro" id="IPR003293">
    <property type="entry name" value="Nudix_hydrolase6-like"/>
</dbReference>
<dbReference type="OrthoDB" id="447842at2759"/>
<comment type="subcellular location">
    <subcellularLocation>
        <location evidence="3">Cytoplasm</location>
    </subcellularLocation>
    <subcellularLocation>
        <location evidence="2">Mitochondrion</location>
    </subcellularLocation>
    <subcellularLocation>
        <location evidence="1">Nucleus</location>
    </subcellularLocation>
</comment>
<dbReference type="PROSITE" id="PS00893">
    <property type="entry name" value="NUDIX_BOX"/>
    <property type="match status" value="1"/>
</dbReference>
<dbReference type="FunFam" id="3.90.79.10:FF:000027">
    <property type="entry name" value="nucleoside diphosphate-linked moiety X motif 6"/>
    <property type="match status" value="1"/>
</dbReference>
<dbReference type="GO" id="GO:0005739">
    <property type="term" value="C:mitochondrion"/>
    <property type="evidence" value="ECO:0007669"/>
    <property type="project" value="UniProtKB-SubCell"/>
</dbReference>
<evidence type="ECO:0000256" key="5">
    <source>
        <dbReference type="ARBA" id="ARBA00022490"/>
    </source>
</evidence>
<organism evidence="12 13">
    <name type="scientific">Biomphalaria glabrata</name>
    <name type="common">Bloodfluke planorb</name>
    <name type="synonym">Freshwater snail</name>
    <dbReference type="NCBI Taxonomy" id="6526"/>
    <lineage>
        <taxon>Eukaryota</taxon>
        <taxon>Metazoa</taxon>
        <taxon>Spiralia</taxon>
        <taxon>Lophotrochozoa</taxon>
        <taxon>Mollusca</taxon>
        <taxon>Gastropoda</taxon>
        <taxon>Heterobranchia</taxon>
        <taxon>Euthyneura</taxon>
        <taxon>Panpulmonata</taxon>
        <taxon>Hygrophila</taxon>
        <taxon>Lymnaeoidea</taxon>
        <taxon>Planorbidae</taxon>
        <taxon>Biomphalaria</taxon>
    </lineage>
</organism>
<dbReference type="PROSITE" id="PS51257">
    <property type="entry name" value="PROKAR_LIPOPROTEIN"/>
    <property type="match status" value="1"/>
</dbReference>
<dbReference type="SUPFAM" id="SSF55811">
    <property type="entry name" value="Nudix"/>
    <property type="match status" value="1"/>
</dbReference>
<feature type="domain" description="Nudix hydrolase" evidence="11">
    <location>
        <begin position="185"/>
        <end position="317"/>
    </location>
</feature>
<dbReference type="PANTHER" id="PTHR13994">
    <property type="entry name" value="NUDIX HYDROLASE RELATED"/>
    <property type="match status" value="1"/>
</dbReference>
<evidence type="ECO:0000313" key="12">
    <source>
        <dbReference type="EnsemblMetazoa" id="BGLB020118-PA"/>
    </source>
</evidence>
<dbReference type="VEuPathDB" id="VectorBase:BGLB020118"/>
<dbReference type="InterPro" id="IPR000086">
    <property type="entry name" value="NUDIX_hydrolase_dom"/>
</dbReference>
<keyword evidence="6" id="KW-0378">Hydrolase</keyword>
<comment type="similarity">
    <text evidence="4">Belongs to the Nudix hydrolase family.</text>
</comment>
<dbReference type="KEGG" id="bgt:106069350"/>
<dbReference type="Gene3D" id="3.40.630.30">
    <property type="match status" value="1"/>
</dbReference>